<dbReference type="InterPro" id="IPR011322">
    <property type="entry name" value="N-reg_PII-like_a/b"/>
</dbReference>
<dbReference type="InterPro" id="IPR004323">
    <property type="entry name" value="Ion_tolerance_CutA"/>
</dbReference>
<name>A0A1F7IK52_9BACT</name>
<organism evidence="2 3">
    <name type="scientific">Candidatus Roizmanbacteria bacterium RIFCSPLOWO2_01_FULL_37_16</name>
    <dbReference type="NCBI Taxonomy" id="1802058"/>
    <lineage>
        <taxon>Bacteria</taxon>
        <taxon>Candidatus Roizmaniibacteriota</taxon>
    </lineage>
</organism>
<dbReference type="InterPro" id="IPR015867">
    <property type="entry name" value="N-reg_PII/ATP_PRibTrfase_C"/>
</dbReference>
<sequence>MLTKYLQAFISAENKKQANKILDVLLKKKLIAGGLILHGPTRFWWKGKIINTNYYNISAFTKDSHKKAIVEGVRETSSEEVPMVWFVPFKGNEEFISWIDENVV</sequence>
<gene>
    <name evidence="2" type="ORF">A3B40_03475</name>
</gene>
<dbReference type="Proteomes" id="UP000178040">
    <property type="component" value="Unassembled WGS sequence"/>
</dbReference>
<dbReference type="Gene3D" id="3.30.70.120">
    <property type="match status" value="1"/>
</dbReference>
<dbReference type="GO" id="GO:0010038">
    <property type="term" value="P:response to metal ion"/>
    <property type="evidence" value="ECO:0007669"/>
    <property type="project" value="InterPro"/>
</dbReference>
<protein>
    <submittedName>
        <fullName evidence="2">Uncharacterized protein</fullName>
    </submittedName>
</protein>
<dbReference type="EMBL" id="MGAI01000039">
    <property type="protein sequence ID" value="OGK43742.1"/>
    <property type="molecule type" value="Genomic_DNA"/>
</dbReference>
<dbReference type="Pfam" id="PF03091">
    <property type="entry name" value="CutA1"/>
    <property type="match status" value="1"/>
</dbReference>
<evidence type="ECO:0000256" key="1">
    <source>
        <dbReference type="ARBA" id="ARBA00010169"/>
    </source>
</evidence>
<evidence type="ECO:0000313" key="2">
    <source>
        <dbReference type="EMBL" id="OGK43742.1"/>
    </source>
</evidence>
<comment type="caution">
    <text evidence="2">The sequence shown here is derived from an EMBL/GenBank/DDBJ whole genome shotgun (WGS) entry which is preliminary data.</text>
</comment>
<reference evidence="2 3" key="1">
    <citation type="journal article" date="2016" name="Nat. Commun.">
        <title>Thousands of microbial genomes shed light on interconnected biogeochemical processes in an aquifer system.</title>
        <authorList>
            <person name="Anantharaman K."/>
            <person name="Brown C.T."/>
            <person name="Hug L.A."/>
            <person name="Sharon I."/>
            <person name="Castelle C.J."/>
            <person name="Probst A.J."/>
            <person name="Thomas B.C."/>
            <person name="Singh A."/>
            <person name="Wilkins M.J."/>
            <person name="Karaoz U."/>
            <person name="Brodie E.L."/>
            <person name="Williams K.H."/>
            <person name="Hubbard S.S."/>
            <person name="Banfield J.F."/>
        </authorList>
    </citation>
    <scope>NUCLEOTIDE SEQUENCE [LARGE SCALE GENOMIC DNA]</scope>
</reference>
<dbReference type="AlphaFoldDB" id="A0A1F7IK52"/>
<evidence type="ECO:0000313" key="3">
    <source>
        <dbReference type="Proteomes" id="UP000178040"/>
    </source>
</evidence>
<accession>A0A1F7IK52</accession>
<dbReference type="SUPFAM" id="SSF54913">
    <property type="entry name" value="GlnB-like"/>
    <property type="match status" value="1"/>
</dbReference>
<comment type="similarity">
    <text evidence="1">Belongs to the CutA family.</text>
</comment>
<proteinExistence type="inferred from homology"/>